<dbReference type="EMBL" id="CAFZ01000372">
    <property type="protein sequence ID" value="CCA74917.1"/>
    <property type="molecule type" value="Genomic_DNA"/>
</dbReference>
<feature type="compositionally biased region" description="Basic and acidic residues" evidence="1">
    <location>
        <begin position="27"/>
        <end position="36"/>
    </location>
</feature>
<keyword evidence="2" id="KW-0812">Transmembrane</keyword>
<gene>
    <name evidence="3" type="ORF">PIIN_08887</name>
</gene>
<organism evidence="3 4">
    <name type="scientific">Serendipita indica (strain DSM 11827)</name>
    <name type="common">Root endophyte fungus</name>
    <name type="synonym">Piriformospora indica</name>
    <dbReference type="NCBI Taxonomy" id="1109443"/>
    <lineage>
        <taxon>Eukaryota</taxon>
        <taxon>Fungi</taxon>
        <taxon>Dikarya</taxon>
        <taxon>Basidiomycota</taxon>
        <taxon>Agaricomycotina</taxon>
        <taxon>Agaricomycetes</taxon>
        <taxon>Sebacinales</taxon>
        <taxon>Serendipitaceae</taxon>
        <taxon>Serendipita</taxon>
    </lineage>
</organism>
<dbReference type="Proteomes" id="UP000007148">
    <property type="component" value="Unassembled WGS sequence"/>
</dbReference>
<keyword evidence="2" id="KW-1133">Transmembrane helix</keyword>
<accession>G4TUC4</accession>
<feature type="compositionally biased region" description="Polar residues" evidence="1">
    <location>
        <begin position="1"/>
        <end position="24"/>
    </location>
</feature>
<feature type="transmembrane region" description="Helical" evidence="2">
    <location>
        <begin position="192"/>
        <end position="218"/>
    </location>
</feature>
<evidence type="ECO:0000256" key="1">
    <source>
        <dbReference type="SAM" id="MobiDB-lite"/>
    </source>
</evidence>
<comment type="caution">
    <text evidence="3">The sequence shown here is derived from an EMBL/GenBank/DDBJ whole genome shotgun (WGS) entry which is preliminary data.</text>
</comment>
<evidence type="ECO:0000313" key="3">
    <source>
        <dbReference type="EMBL" id="CCA74917.1"/>
    </source>
</evidence>
<evidence type="ECO:0000256" key="2">
    <source>
        <dbReference type="SAM" id="Phobius"/>
    </source>
</evidence>
<evidence type="ECO:0000313" key="4">
    <source>
        <dbReference type="Proteomes" id="UP000007148"/>
    </source>
</evidence>
<dbReference type="HOGENOM" id="CLU_452068_0_0_1"/>
<dbReference type="InParanoid" id="G4TUC4"/>
<proteinExistence type="predicted"/>
<reference evidence="3 4" key="1">
    <citation type="journal article" date="2011" name="PLoS Pathog.">
        <title>Endophytic Life Strategies Decoded by Genome and Transcriptome Analyses of the Mutualistic Root Symbiont Piriformospora indica.</title>
        <authorList>
            <person name="Zuccaro A."/>
            <person name="Lahrmann U."/>
            <person name="Guldener U."/>
            <person name="Langen G."/>
            <person name="Pfiffi S."/>
            <person name="Biedenkopf D."/>
            <person name="Wong P."/>
            <person name="Samans B."/>
            <person name="Grimm C."/>
            <person name="Basiewicz M."/>
            <person name="Murat C."/>
            <person name="Martin F."/>
            <person name="Kogel K.H."/>
        </authorList>
    </citation>
    <scope>NUCLEOTIDE SEQUENCE [LARGE SCALE GENOMIC DNA]</scope>
    <source>
        <strain evidence="3 4">DSM 11827</strain>
    </source>
</reference>
<feature type="region of interest" description="Disordered" evidence="1">
    <location>
        <begin position="250"/>
        <end position="274"/>
    </location>
</feature>
<sequence length="604" mass="66918">MASSSPQPTRITSPVNRSFATSPEQIEDTKRSVQDRRLDTASNLEENDTEIARLAQDCKLPTAVTASLTSWTKGANSLAVILALLAGVQVTLIQVVVQAGELPQNATTRALKWFMYAGVFVDLGGAASAVAIVNIVATASITARSLAITDGDSLPRHVLMGGSIDDRNINLLKEDNETALLRAFGLSSKFEWIGFHMLLSFLIGSLFIVISLCIWIYITESRAVFASLVPLVPLTLFPIVFFGRNAPSTQPSLTDPMSVNSPSETSNTAEPMASPGNLFNRVRKRVYSITRPVTGRVQEAQNFGLSIARPQTPLKTPTSQDHVWSPMIETPEMRNMHNIFYEYAVKRLMTAEMKVARMGLLEKLRFVLCNEKRRDKLPSWSTMVTNGSCKISSTFPLCPLPAARASFVDAMSSELTLHLSRTISCITWFECPTELFSLVVATTKEIASSPFLDYLCRRGPSQLMSNECPLTTVATWIIATSPPWMRILITSTNGIDRASRRSQLRRELQIVLNLNDSDLVAPAFAHGLERVATIRRRLMARLDDIIQRKVALKRWPFAPISSIKEHRLERQAGKKAIQLRRLLGIQAVVTAGYEYKELGDHDIA</sequence>
<dbReference type="OrthoDB" id="3225366at2759"/>
<name>G4TUC4_SERID</name>
<feature type="transmembrane region" description="Helical" evidence="2">
    <location>
        <begin position="113"/>
        <end position="137"/>
    </location>
</feature>
<feature type="transmembrane region" description="Helical" evidence="2">
    <location>
        <begin position="78"/>
        <end position="97"/>
    </location>
</feature>
<keyword evidence="2" id="KW-0472">Membrane</keyword>
<feature type="compositionally biased region" description="Polar residues" evidence="1">
    <location>
        <begin position="250"/>
        <end position="269"/>
    </location>
</feature>
<keyword evidence="4" id="KW-1185">Reference proteome</keyword>
<protein>
    <submittedName>
        <fullName evidence="3">Uncharacterized protein</fullName>
    </submittedName>
</protein>
<feature type="transmembrane region" description="Helical" evidence="2">
    <location>
        <begin position="224"/>
        <end position="243"/>
    </location>
</feature>
<dbReference type="AlphaFoldDB" id="G4TUC4"/>
<feature type="region of interest" description="Disordered" evidence="1">
    <location>
        <begin position="1"/>
        <end position="36"/>
    </location>
</feature>